<gene>
    <name evidence="2" type="ORF">GCM10009720_16580</name>
</gene>
<feature type="compositionally biased region" description="Polar residues" evidence="1">
    <location>
        <begin position="276"/>
        <end position="285"/>
    </location>
</feature>
<feature type="compositionally biased region" description="Polar residues" evidence="1">
    <location>
        <begin position="1"/>
        <end position="18"/>
    </location>
</feature>
<comment type="caution">
    <text evidence="2">The sequence shown here is derived from an EMBL/GenBank/DDBJ whole genome shotgun (WGS) entry which is preliminary data.</text>
</comment>
<name>A0ABP5G318_9MICC</name>
<evidence type="ECO:0000313" key="2">
    <source>
        <dbReference type="EMBL" id="GAA2036649.1"/>
    </source>
</evidence>
<dbReference type="Proteomes" id="UP001501461">
    <property type="component" value="Unassembled WGS sequence"/>
</dbReference>
<feature type="region of interest" description="Disordered" evidence="1">
    <location>
        <begin position="1"/>
        <end position="38"/>
    </location>
</feature>
<reference evidence="3" key="1">
    <citation type="journal article" date="2019" name="Int. J. Syst. Evol. Microbiol.">
        <title>The Global Catalogue of Microorganisms (GCM) 10K type strain sequencing project: providing services to taxonomists for standard genome sequencing and annotation.</title>
        <authorList>
            <consortium name="The Broad Institute Genomics Platform"/>
            <consortium name="The Broad Institute Genome Sequencing Center for Infectious Disease"/>
            <person name="Wu L."/>
            <person name="Ma J."/>
        </authorList>
    </citation>
    <scope>NUCLEOTIDE SEQUENCE [LARGE SCALE GENOMIC DNA]</scope>
    <source>
        <strain evidence="3">JCM 13595</strain>
    </source>
</reference>
<evidence type="ECO:0000313" key="3">
    <source>
        <dbReference type="Proteomes" id="UP001501461"/>
    </source>
</evidence>
<accession>A0ABP5G318</accession>
<sequence>MTAAQQAQQGNRRTSGQYDNKHHSEPQGVTLPPLPLVSDQAAEHVTREATAITDHEFERIGEDLVTAVQKSRDFTPQNIRAITSQIGHQRLGYDPVGAAALRNALASMEPEAAHYARNLLNQRHPEAFDGYSTKQPSQAVTVHPETVQHPLGSPDNPVNVTSDAGLSGEVFDTVVSKGRTFHRFRDGVDPMEPQAIRIQADRKLDDDDVSKIAQLTGYSLRTAGQGEGASDPIQDSDYSFIVHNDTTKGGQYKRLDKFQSNLHTFMHQGTPKRKTNNSGPGTKDTSLVDGYGRQAPKIEIYYDDAIVDDED</sequence>
<protein>
    <submittedName>
        <fullName evidence="2">Uncharacterized protein</fullName>
    </submittedName>
</protein>
<evidence type="ECO:0000256" key="1">
    <source>
        <dbReference type="SAM" id="MobiDB-lite"/>
    </source>
</evidence>
<feature type="region of interest" description="Disordered" evidence="1">
    <location>
        <begin position="267"/>
        <end position="290"/>
    </location>
</feature>
<keyword evidence="3" id="KW-1185">Reference proteome</keyword>
<organism evidence="2 3">
    <name type="scientific">Yaniella flava</name>
    <dbReference type="NCBI Taxonomy" id="287930"/>
    <lineage>
        <taxon>Bacteria</taxon>
        <taxon>Bacillati</taxon>
        <taxon>Actinomycetota</taxon>
        <taxon>Actinomycetes</taxon>
        <taxon>Micrococcales</taxon>
        <taxon>Micrococcaceae</taxon>
        <taxon>Yaniella</taxon>
    </lineage>
</organism>
<proteinExistence type="predicted"/>
<dbReference type="EMBL" id="BAAAMN010000028">
    <property type="protein sequence ID" value="GAA2036649.1"/>
    <property type="molecule type" value="Genomic_DNA"/>
</dbReference>